<dbReference type="SUPFAM" id="SSF53613">
    <property type="entry name" value="Ribokinase-like"/>
    <property type="match status" value="1"/>
</dbReference>
<feature type="domain" description="Carbohydrate kinase PfkB" evidence="1">
    <location>
        <begin position="57"/>
        <end position="333"/>
    </location>
</feature>
<dbReference type="EMBL" id="LT859958">
    <property type="protein sequence ID" value="SMX54444.1"/>
    <property type="molecule type" value="Genomic_DNA"/>
</dbReference>
<dbReference type="InterPro" id="IPR011611">
    <property type="entry name" value="PfkB_dom"/>
</dbReference>
<dbReference type="GO" id="GO:0033785">
    <property type="term" value="F:heptose 7-phosphate kinase activity"/>
    <property type="evidence" value="ECO:0007669"/>
    <property type="project" value="TreeGrafter"/>
</dbReference>
<dbReference type="GO" id="GO:0005829">
    <property type="term" value="C:cytosol"/>
    <property type="evidence" value="ECO:0007669"/>
    <property type="project" value="TreeGrafter"/>
</dbReference>
<accession>A0A1Y6K4B0</accession>
<proteinExistence type="predicted"/>
<gene>
    <name evidence="2" type="ORF">CFX1CAM_1379</name>
</gene>
<evidence type="ECO:0000313" key="3">
    <source>
        <dbReference type="Proteomes" id="UP000195514"/>
    </source>
</evidence>
<evidence type="ECO:0000313" key="2">
    <source>
        <dbReference type="EMBL" id="SMX54444.1"/>
    </source>
</evidence>
<organism evidence="2 3">
    <name type="scientific">Candidatus Brevifilum fermentans</name>
    <dbReference type="NCBI Taxonomy" id="1986204"/>
    <lineage>
        <taxon>Bacteria</taxon>
        <taxon>Bacillati</taxon>
        <taxon>Chloroflexota</taxon>
        <taxon>Anaerolineae</taxon>
        <taxon>Anaerolineales</taxon>
        <taxon>Anaerolineaceae</taxon>
        <taxon>Candidatus Brevifilum</taxon>
    </lineage>
</organism>
<dbReference type="GO" id="GO:0033786">
    <property type="term" value="F:heptose-1-phosphate adenylyltransferase activity"/>
    <property type="evidence" value="ECO:0007669"/>
    <property type="project" value="TreeGrafter"/>
</dbReference>
<name>A0A1Y6K4B0_9CHLR</name>
<reference evidence="3" key="1">
    <citation type="submission" date="2017-05" db="EMBL/GenBank/DDBJ databases">
        <authorList>
            <person name="Kirkegaard R."/>
            <person name="Mcilroy J S."/>
        </authorList>
    </citation>
    <scope>NUCLEOTIDE SEQUENCE [LARGE SCALE GENOMIC DNA]</scope>
</reference>
<dbReference type="KEGG" id="abat:CFX1CAM_1379"/>
<dbReference type="PANTHER" id="PTHR46969:SF1">
    <property type="entry name" value="BIFUNCTIONAL PROTEIN HLDE"/>
    <property type="match status" value="1"/>
</dbReference>
<sequence>MMMETRRLDEILENFSQTRVSVLGDFFLDLYIEMDRSLSEFSIETHKEAFQAVNLRGQPGAAGVVNNNLSALGAQHATIGYIGHDGNGYTLRNALAERGADTTHLIETMDRFTPTYTKPMMKELDGEHSELNRIDIVNRSPNPDRLNAALVNHLKQAIHSYKGILVVEQVKQDGFGVMSPVLRQALSELAGQNLDSIIMVDSRHFGAAYRNVSLKMNIHEATNVAAELTGRNPENFTADLIVAAENCSRILWEVQRRPIFITLGDQGLCGMDNNQFFHFPGYQIEGPIDIVGAGDSVLAGIGLSMCAGATSREAAYIGNLVGSITVQQLGTTGIANQADVLRRHHEYQQQLKGIK</sequence>
<dbReference type="Proteomes" id="UP000195514">
    <property type="component" value="Chromosome I"/>
</dbReference>
<keyword evidence="3" id="KW-1185">Reference proteome</keyword>
<protein>
    <submittedName>
        <fullName evidence="2">Putative PfkB domain protein</fullName>
    </submittedName>
</protein>
<dbReference type="PANTHER" id="PTHR46969">
    <property type="entry name" value="BIFUNCTIONAL PROTEIN HLDE"/>
    <property type="match status" value="1"/>
</dbReference>
<dbReference type="InterPro" id="IPR029056">
    <property type="entry name" value="Ribokinase-like"/>
</dbReference>
<dbReference type="Gene3D" id="3.40.1190.20">
    <property type="match status" value="1"/>
</dbReference>
<evidence type="ECO:0000259" key="1">
    <source>
        <dbReference type="Pfam" id="PF00294"/>
    </source>
</evidence>
<dbReference type="AlphaFoldDB" id="A0A1Y6K4B0"/>
<dbReference type="Pfam" id="PF00294">
    <property type="entry name" value="PfkB"/>
    <property type="match status" value="1"/>
</dbReference>